<dbReference type="PROSITE" id="PS51257">
    <property type="entry name" value="PROKAR_LIPOPROTEIN"/>
    <property type="match status" value="1"/>
</dbReference>
<dbReference type="EMBL" id="QPMM01000009">
    <property type="protein sequence ID" value="RFS21102.1"/>
    <property type="molecule type" value="Genomic_DNA"/>
</dbReference>
<dbReference type="InterPro" id="IPR025366">
    <property type="entry name" value="DUF4270"/>
</dbReference>
<accession>A0A3E1Y7S9</accession>
<evidence type="ECO:0000313" key="1">
    <source>
        <dbReference type="EMBL" id="RFS21102.1"/>
    </source>
</evidence>
<dbReference type="OrthoDB" id="1092930at2"/>
<organism evidence="1 2">
    <name type="scientific">Chitinophaga silvatica</name>
    <dbReference type="NCBI Taxonomy" id="2282649"/>
    <lineage>
        <taxon>Bacteria</taxon>
        <taxon>Pseudomonadati</taxon>
        <taxon>Bacteroidota</taxon>
        <taxon>Chitinophagia</taxon>
        <taxon>Chitinophagales</taxon>
        <taxon>Chitinophagaceae</taxon>
        <taxon>Chitinophaga</taxon>
    </lineage>
</organism>
<reference evidence="1 2" key="1">
    <citation type="submission" date="2018-07" db="EMBL/GenBank/DDBJ databases">
        <title>Chitinophaga K2CV101002-2 sp. nov., isolated from a monsoon evergreen broad-leaved forest soil.</title>
        <authorList>
            <person name="Lv Y."/>
        </authorList>
    </citation>
    <scope>NUCLEOTIDE SEQUENCE [LARGE SCALE GENOMIC DNA]</scope>
    <source>
        <strain evidence="1 2">GDMCC 1.1288</strain>
    </source>
</reference>
<dbReference type="RefSeq" id="WP_116977050.1">
    <property type="nucleotide sequence ID" value="NZ_QPMM01000009.1"/>
</dbReference>
<keyword evidence="2" id="KW-1185">Reference proteome</keyword>
<sequence length="438" mass="49359">MNRTLYQLIVRQLYGLGAIIVLLFASCEKTGFSYNNIIDNNQQTDYILSDTLTVQVNTVKQDSIPTSGTGVLLTGKKADQYFGTTAIQSYFQIAQPVSTDIPQYGAQYDSIRLFLRPNGYIAGDSMQEQSFNIYRVTSTIQTAKNFYYLYNSSSFSTETSPIGSFNGIIWPHTDKTLSVPLSDQLGQQFFNMLRDKSPDITDPSAFLEFFKGLNVRNTVKSTSVMGFIAADSSLFVRLYYHVNEAITTVKYVDFKMQNSNLQFNQVTADQTGTPLAALEGNTTRLPSESTNNQAYAQPLTGSAIRLDIPYIKTLSFMGQFFKIMKVYLYIQPIAGSYASDRLPPRLALCQADNLNNVTDTLSYGQLTMDNLYNKNTGYTFEITSYVTKQQTVTDYYSRGLMLTPSSKDVQTTLDRLVIGDQRNPNNKLKIQLYYLLYK</sequence>
<protein>
    <submittedName>
        <fullName evidence="1">DUF4270 family protein</fullName>
    </submittedName>
</protein>
<evidence type="ECO:0000313" key="2">
    <source>
        <dbReference type="Proteomes" id="UP000260644"/>
    </source>
</evidence>
<dbReference type="AlphaFoldDB" id="A0A3E1Y7S9"/>
<dbReference type="Proteomes" id="UP000260644">
    <property type="component" value="Unassembled WGS sequence"/>
</dbReference>
<gene>
    <name evidence="1" type="ORF">DVR12_17340</name>
</gene>
<proteinExistence type="predicted"/>
<name>A0A3E1Y7S9_9BACT</name>
<dbReference type="Pfam" id="PF14092">
    <property type="entry name" value="DUF4270"/>
    <property type="match status" value="1"/>
</dbReference>
<comment type="caution">
    <text evidence="1">The sequence shown here is derived from an EMBL/GenBank/DDBJ whole genome shotgun (WGS) entry which is preliminary data.</text>
</comment>